<gene>
    <name evidence="3" type="ORF">KZ829_23585</name>
</gene>
<dbReference type="SUPFAM" id="SSF50249">
    <property type="entry name" value="Nucleic acid-binding proteins"/>
    <property type="match status" value="1"/>
</dbReference>
<evidence type="ECO:0000313" key="3">
    <source>
        <dbReference type="EMBL" id="MBW6436728.1"/>
    </source>
</evidence>
<keyword evidence="4" id="KW-1185">Reference proteome</keyword>
<dbReference type="Pfam" id="PF00773">
    <property type="entry name" value="RNB"/>
    <property type="match status" value="1"/>
</dbReference>
<dbReference type="RefSeq" id="WP_220146090.1">
    <property type="nucleotide sequence ID" value="NZ_JAHXZI010000012.1"/>
</dbReference>
<dbReference type="InterPro" id="IPR001900">
    <property type="entry name" value="RNase_II/R"/>
</dbReference>
<dbReference type="PANTHER" id="PTHR23355">
    <property type="entry name" value="RIBONUCLEASE"/>
    <property type="match status" value="1"/>
</dbReference>
<evidence type="ECO:0000259" key="2">
    <source>
        <dbReference type="SMART" id="SM00955"/>
    </source>
</evidence>
<dbReference type="Pfam" id="PF18614">
    <property type="entry name" value="RNase_II_C_S1"/>
    <property type="match status" value="1"/>
</dbReference>
<dbReference type="EMBL" id="JAHXZI010000012">
    <property type="protein sequence ID" value="MBW6436728.1"/>
    <property type="molecule type" value="Genomic_DNA"/>
</dbReference>
<name>A0ABS7B710_9ACTN</name>
<reference evidence="3 4" key="1">
    <citation type="journal article" date="2013" name="Antonie Van Leeuwenhoek">
        <title>Actinoplanes hulinensis sp. nov., a novel actinomycete isolated from soybean root (Glycine max (L.) Merr).</title>
        <authorList>
            <person name="Shen Y."/>
            <person name="Liu C."/>
            <person name="Wang X."/>
            <person name="Zhao J."/>
            <person name="Jia F."/>
            <person name="Zhang Y."/>
            <person name="Wang L."/>
            <person name="Yang D."/>
            <person name="Xiang W."/>
        </authorList>
    </citation>
    <scope>NUCLEOTIDE SEQUENCE [LARGE SCALE GENOMIC DNA]</scope>
    <source>
        <strain evidence="3 4">NEAU-M9</strain>
    </source>
</reference>
<dbReference type="SMART" id="SM00955">
    <property type="entry name" value="RNB"/>
    <property type="match status" value="1"/>
</dbReference>
<evidence type="ECO:0000313" key="4">
    <source>
        <dbReference type="Proteomes" id="UP001519863"/>
    </source>
</evidence>
<evidence type="ECO:0000256" key="1">
    <source>
        <dbReference type="SAM" id="MobiDB-lite"/>
    </source>
</evidence>
<accession>A0ABS7B710</accession>
<feature type="domain" description="RNB" evidence="2">
    <location>
        <begin position="45"/>
        <end position="403"/>
    </location>
</feature>
<dbReference type="Proteomes" id="UP001519863">
    <property type="component" value="Unassembled WGS sequence"/>
</dbReference>
<organism evidence="3 4">
    <name type="scientific">Actinoplanes hulinensis</name>
    <dbReference type="NCBI Taxonomy" id="1144547"/>
    <lineage>
        <taxon>Bacteria</taxon>
        <taxon>Bacillati</taxon>
        <taxon>Actinomycetota</taxon>
        <taxon>Actinomycetes</taxon>
        <taxon>Micromonosporales</taxon>
        <taxon>Micromonosporaceae</taxon>
        <taxon>Actinoplanes</taxon>
    </lineage>
</organism>
<dbReference type="PANTHER" id="PTHR23355:SF42">
    <property type="entry name" value="RIBONUCLEASE II, CHLOROPLASTIC_MITOCHONDRIAL"/>
    <property type="match status" value="1"/>
</dbReference>
<dbReference type="InterPro" id="IPR012340">
    <property type="entry name" value="NA-bd_OB-fold"/>
</dbReference>
<protein>
    <submittedName>
        <fullName evidence="3">RNB domain-containing ribonuclease</fullName>
    </submittedName>
</protein>
<feature type="region of interest" description="Disordered" evidence="1">
    <location>
        <begin position="323"/>
        <end position="377"/>
    </location>
</feature>
<dbReference type="InterPro" id="IPR040596">
    <property type="entry name" value="RNase_II_C_S1"/>
</dbReference>
<comment type="caution">
    <text evidence="3">The sequence shown here is derived from an EMBL/GenBank/DDBJ whole genome shotgun (WGS) entry which is preliminary data.</text>
</comment>
<feature type="compositionally biased region" description="Gly residues" evidence="1">
    <location>
        <begin position="352"/>
        <end position="362"/>
    </location>
</feature>
<sequence>MPIKVVVAPQIDFSGLRRELGLPGEFPAAVLSEAEESARVTPLPGVDRTGVEFVTLDPASSRDLDQAVHLSRRAGGGYRVRYAIADVAAYVRPGGVLEAESWARGQTVYLPDGRIPLHPPVLSEGAVSLLPDGDRAAVVWTIDLDGDGETVAVEVERARVRSRAKLDYETVQRQIDAGTVPEPLALLPEIGTLLARRAAERGAVNLPLPSQEVERDGDGWRLVLLAPLPVEEHNAQISLLTGMAAARIMLAGGIGLLRTMPAPKPEAVQTLRAAAGPLGVTWPAGASVGEVVASVDPSGPRGAAFLDQAADLLRGAAYTAFGADTPSTPGSGSGVRPEAGDGGARGGPAKAGDGGARGGRGGAEVPAETGHGGVGAPYAHVTAPLRRLADRYATEICLALYAGRAVPDWAMEALPRLPKAMSSTDRVASAADRGAIDLAEAVLLEGRVGEVFEAAVLDRDEPSGKRPAGGTIALDDPAVRAKCLGDLPLGSRIDVRLTAADPVTRTVRFERA</sequence>
<dbReference type="InterPro" id="IPR050180">
    <property type="entry name" value="RNR_Ribonuclease"/>
</dbReference>
<proteinExistence type="predicted"/>